<sequence length="89" mass="10093">MITKIAAGIAAFGAAAYGVLRMVKKDRREDTVAALHDEAIQQVIKTLREEVERMAVRLAAVEEQNRLCEERNEQLHQEILQLKRSLHVA</sequence>
<organism evidence="2">
    <name type="scientific">uncultured Caudovirales phage</name>
    <dbReference type="NCBI Taxonomy" id="2100421"/>
    <lineage>
        <taxon>Viruses</taxon>
        <taxon>Duplodnaviria</taxon>
        <taxon>Heunggongvirae</taxon>
        <taxon>Uroviricota</taxon>
        <taxon>Caudoviricetes</taxon>
        <taxon>Peduoviridae</taxon>
        <taxon>Maltschvirus</taxon>
        <taxon>Maltschvirus maltsch</taxon>
    </lineage>
</organism>
<gene>
    <name evidence="2" type="ORF">UFOVP456_52</name>
</gene>
<evidence type="ECO:0000313" key="2">
    <source>
        <dbReference type="EMBL" id="CAB4144606.1"/>
    </source>
</evidence>
<proteinExistence type="predicted"/>
<reference evidence="2" key="1">
    <citation type="submission" date="2020-04" db="EMBL/GenBank/DDBJ databases">
        <authorList>
            <person name="Chiriac C."/>
            <person name="Salcher M."/>
            <person name="Ghai R."/>
            <person name="Kavagutti S V."/>
        </authorList>
    </citation>
    <scope>NUCLEOTIDE SEQUENCE</scope>
</reference>
<accession>A0A6J5MHQ7</accession>
<evidence type="ECO:0000256" key="1">
    <source>
        <dbReference type="SAM" id="Coils"/>
    </source>
</evidence>
<name>A0A6J5MHQ7_9CAUD</name>
<keyword evidence="1" id="KW-0175">Coiled coil</keyword>
<protein>
    <submittedName>
        <fullName evidence="2">Uncharacterized protein</fullName>
    </submittedName>
</protein>
<feature type="coiled-coil region" evidence="1">
    <location>
        <begin position="44"/>
        <end position="85"/>
    </location>
</feature>
<dbReference type="EMBL" id="LR796436">
    <property type="protein sequence ID" value="CAB4144606.1"/>
    <property type="molecule type" value="Genomic_DNA"/>
</dbReference>